<dbReference type="AlphaFoldDB" id="A0AAV8A0F9"/>
<evidence type="ECO:0000313" key="3">
    <source>
        <dbReference type="EMBL" id="KAJ3447704.1"/>
    </source>
</evidence>
<sequence length="141" mass="16678">MSSETVSNGVPLTLIAAAGAAFIYPLFKSNTKQTSRSFSTVSKKATKWDKKDFDQCDCKPLWDCQQKGGDCKQLDQELRECSSVDKKRKRKEKKENVIKERKEEKERTERKEKERNDKERTERREKESKKKKKEKKKKEEK</sequence>
<keyword evidence="2" id="KW-0472">Membrane</keyword>
<evidence type="ECO:0000313" key="4">
    <source>
        <dbReference type="Proteomes" id="UP001146793"/>
    </source>
</evidence>
<evidence type="ECO:0000256" key="2">
    <source>
        <dbReference type="SAM" id="Phobius"/>
    </source>
</evidence>
<name>A0AAV8A0F9_9EUKA</name>
<reference evidence="3" key="1">
    <citation type="submission" date="2022-08" db="EMBL/GenBank/DDBJ databases">
        <title>Novel sulphate-reducing endosymbionts in the free-living metamonad Anaeramoeba.</title>
        <authorList>
            <person name="Jerlstrom-Hultqvist J."/>
            <person name="Cepicka I."/>
            <person name="Gallot-Lavallee L."/>
            <person name="Salas-Leiva D."/>
            <person name="Curtis B.A."/>
            <person name="Zahonova K."/>
            <person name="Pipaliya S."/>
            <person name="Dacks J."/>
            <person name="Roger A.J."/>
        </authorList>
    </citation>
    <scope>NUCLEOTIDE SEQUENCE</scope>
    <source>
        <strain evidence="3">Busselton2</strain>
    </source>
</reference>
<organism evidence="3 4">
    <name type="scientific">Anaeramoeba flamelloides</name>
    <dbReference type="NCBI Taxonomy" id="1746091"/>
    <lineage>
        <taxon>Eukaryota</taxon>
        <taxon>Metamonada</taxon>
        <taxon>Anaeramoebidae</taxon>
        <taxon>Anaeramoeba</taxon>
    </lineage>
</organism>
<keyword evidence="2" id="KW-1133">Transmembrane helix</keyword>
<accession>A0AAV8A0F9</accession>
<feature type="region of interest" description="Disordered" evidence="1">
    <location>
        <begin position="82"/>
        <end position="141"/>
    </location>
</feature>
<feature type="transmembrane region" description="Helical" evidence="2">
    <location>
        <begin position="6"/>
        <end position="27"/>
    </location>
</feature>
<proteinExistence type="predicted"/>
<feature type="compositionally biased region" description="Basic and acidic residues" evidence="1">
    <location>
        <begin position="93"/>
        <end position="128"/>
    </location>
</feature>
<dbReference type="EMBL" id="JANTQA010000015">
    <property type="protein sequence ID" value="KAJ3447704.1"/>
    <property type="molecule type" value="Genomic_DNA"/>
</dbReference>
<keyword evidence="2" id="KW-0812">Transmembrane</keyword>
<evidence type="ECO:0000256" key="1">
    <source>
        <dbReference type="SAM" id="MobiDB-lite"/>
    </source>
</evidence>
<feature type="compositionally biased region" description="Basic residues" evidence="1">
    <location>
        <begin position="129"/>
        <end position="141"/>
    </location>
</feature>
<comment type="caution">
    <text evidence="3">The sequence shown here is derived from an EMBL/GenBank/DDBJ whole genome shotgun (WGS) entry which is preliminary data.</text>
</comment>
<gene>
    <name evidence="3" type="ORF">M0812_00176</name>
</gene>
<dbReference type="Proteomes" id="UP001146793">
    <property type="component" value="Unassembled WGS sequence"/>
</dbReference>
<protein>
    <submittedName>
        <fullName evidence="3">Uncharacterized protein</fullName>
    </submittedName>
</protein>